<dbReference type="SUPFAM" id="SSF51395">
    <property type="entry name" value="FMN-linked oxidoreductases"/>
    <property type="match status" value="1"/>
</dbReference>
<dbReference type="PANTHER" id="PTHR43303">
    <property type="entry name" value="NADPH DEHYDROGENASE C23G7.10C-RELATED"/>
    <property type="match status" value="1"/>
</dbReference>
<name>A0ABT1RUE2_9FIRM</name>
<dbReference type="PANTHER" id="PTHR43303:SF4">
    <property type="entry name" value="NADPH DEHYDROGENASE C23G7.10C-RELATED"/>
    <property type="match status" value="1"/>
</dbReference>
<dbReference type="EMBL" id="JANFZH010000001">
    <property type="protein sequence ID" value="MCQ4838300.1"/>
    <property type="molecule type" value="Genomic_DNA"/>
</dbReference>
<sequence>MQHLTQSIFVKNLELKNRLVMPPMASARSGQDGSVTSSLCSYYEERTHGGNIGLVITEHAFISPEGRASAGQLSVAEDSLLPGLARLAETLHRNHTPVFVQLNHAGSKASKNDCPAVGPSAGAGPLEGAFESDFQELSPDGIAGLADKFRKAALRAKQAGFDGVELHAAHGYLLNQFYSPLTNRRTDVYGGQTLDSRIRFLLETLKAVRGAVGEEYPIAVRLGGCDYKEGGSSIADSVSACIALEKAGADLLDISGGLFGYMVSDSREPGYFRDMTAQIKQAVQIPVLLTGGVTTPEQAEKLLAEKAADLIGVGRALLKDPSWADAAFSSPTI</sequence>
<evidence type="ECO:0000256" key="5">
    <source>
        <dbReference type="ARBA" id="ARBA00023002"/>
    </source>
</evidence>
<evidence type="ECO:0000259" key="6">
    <source>
        <dbReference type="Pfam" id="PF00724"/>
    </source>
</evidence>
<feature type="domain" description="NADH:flavin oxidoreductase/NADH oxidase N-terminal" evidence="6">
    <location>
        <begin position="7"/>
        <end position="325"/>
    </location>
</feature>
<keyword evidence="5" id="KW-0560">Oxidoreductase</keyword>
<dbReference type="Proteomes" id="UP001524473">
    <property type="component" value="Unassembled WGS sequence"/>
</dbReference>
<proteinExistence type="predicted"/>
<dbReference type="CDD" id="cd02803">
    <property type="entry name" value="OYE_like_FMN_family"/>
    <property type="match status" value="1"/>
</dbReference>
<comment type="cofactor">
    <cofactor evidence="1">
        <name>FMN</name>
        <dbReference type="ChEBI" id="CHEBI:58210"/>
    </cofactor>
</comment>
<evidence type="ECO:0000313" key="8">
    <source>
        <dbReference type="Proteomes" id="UP001524473"/>
    </source>
</evidence>
<dbReference type="InterPro" id="IPR013785">
    <property type="entry name" value="Aldolase_TIM"/>
</dbReference>
<keyword evidence="8" id="KW-1185">Reference proteome</keyword>
<gene>
    <name evidence="7" type="ORF">NE695_00040</name>
</gene>
<organism evidence="7 8">
    <name type="scientific">Neglectibacter timonensis</name>
    <dbReference type="NCBI Taxonomy" id="1776382"/>
    <lineage>
        <taxon>Bacteria</taxon>
        <taxon>Bacillati</taxon>
        <taxon>Bacillota</taxon>
        <taxon>Clostridia</taxon>
        <taxon>Eubacteriales</taxon>
        <taxon>Oscillospiraceae</taxon>
        <taxon>Neglectibacter</taxon>
    </lineage>
</organism>
<reference evidence="7 8" key="1">
    <citation type="submission" date="2022-06" db="EMBL/GenBank/DDBJ databases">
        <title>Isolation of gut microbiota from human fecal samples.</title>
        <authorList>
            <person name="Pamer E.G."/>
            <person name="Barat B."/>
            <person name="Waligurski E."/>
            <person name="Medina S."/>
            <person name="Paddock L."/>
            <person name="Mostad J."/>
        </authorList>
    </citation>
    <scope>NUCLEOTIDE SEQUENCE [LARGE SCALE GENOMIC DNA]</scope>
    <source>
        <strain evidence="7 8">DFI.9.73</strain>
    </source>
</reference>
<evidence type="ECO:0000256" key="3">
    <source>
        <dbReference type="ARBA" id="ARBA00022643"/>
    </source>
</evidence>
<keyword evidence="4" id="KW-0521">NADP</keyword>
<protein>
    <submittedName>
        <fullName evidence="7">NADH:flavin oxidoreductase</fullName>
    </submittedName>
</protein>
<evidence type="ECO:0000256" key="2">
    <source>
        <dbReference type="ARBA" id="ARBA00022630"/>
    </source>
</evidence>
<keyword evidence="3" id="KW-0288">FMN</keyword>
<dbReference type="InterPro" id="IPR001155">
    <property type="entry name" value="OxRdtase_FMN_N"/>
</dbReference>
<keyword evidence="2" id="KW-0285">Flavoprotein</keyword>
<evidence type="ECO:0000313" key="7">
    <source>
        <dbReference type="EMBL" id="MCQ4838300.1"/>
    </source>
</evidence>
<dbReference type="RefSeq" id="WP_256191423.1">
    <property type="nucleotide sequence ID" value="NZ_CATZHN010000011.1"/>
</dbReference>
<dbReference type="Gene3D" id="3.20.20.70">
    <property type="entry name" value="Aldolase class I"/>
    <property type="match status" value="1"/>
</dbReference>
<evidence type="ECO:0000256" key="1">
    <source>
        <dbReference type="ARBA" id="ARBA00001917"/>
    </source>
</evidence>
<evidence type="ECO:0000256" key="4">
    <source>
        <dbReference type="ARBA" id="ARBA00022857"/>
    </source>
</evidence>
<accession>A0ABT1RUE2</accession>
<dbReference type="Pfam" id="PF00724">
    <property type="entry name" value="Oxidored_FMN"/>
    <property type="match status" value="1"/>
</dbReference>
<dbReference type="InterPro" id="IPR044152">
    <property type="entry name" value="YqjM-like"/>
</dbReference>
<comment type="caution">
    <text evidence="7">The sequence shown here is derived from an EMBL/GenBank/DDBJ whole genome shotgun (WGS) entry which is preliminary data.</text>
</comment>